<keyword evidence="4" id="KW-1185">Reference proteome</keyword>
<reference evidence="5" key="1">
    <citation type="submission" date="2025-08" db="UniProtKB">
        <authorList>
            <consortium name="RefSeq"/>
        </authorList>
    </citation>
    <scope>IDENTIFICATION</scope>
</reference>
<dbReference type="InterPro" id="IPR044822">
    <property type="entry name" value="Myb_DNA-bind_4"/>
</dbReference>
<dbReference type="Pfam" id="PF13837">
    <property type="entry name" value="Myb_DNA-bind_4"/>
    <property type="match status" value="1"/>
</dbReference>
<evidence type="ECO:0000256" key="1">
    <source>
        <dbReference type="SAM" id="Coils"/>
    </source>
</evidence>
<dbReference type="Pfam" id="PF13765">
    <property type="entry name" value="PRY"/>
    <property type="match status" value="1"/>
</dbReference>
<keyword evidence="1" id="KW-0175">Coiled coil</keyword>
<evidence type="ECO:0000313" key="4">
    <source>
        <dbReference type="Proteomes" id="UP000504632"/>
    </source>
</evidence>
<name>A0A6J2WRF7_CHACN</name>
<evidence type="ECO:0000313" key="5">
    <source>
        <dbReference type="RefSeq" id="XP_030646317.1"/>
    </source>
</evidence>
<feature type="compositionally biased region" description="Low complexity" evidence="2">
    <location>
        <begin position="115"/>
        <end position="134"/>
    </location>
</feature>
<dbReference type="Proteomes" id="UP000504632">
    <property type="component" value="Chromosome 13"/>
</dbReference>
<evidence type="ECO:0000259" key="3">
    <source>
        <dbReference type="PROSITE" id="PS50188"/>
    </source>
</evidence>
<evidence type="ECO:0000256" key="2">
    <source>
        <dbReference type="SAM" id="MobiDB-lite"/>
    </source>
</evidence>
<organism evidence="4 5">
    <name type="scientific">Chanos chanos</name>
    <name type="common">Milkfish</name>
    <name type="synonym">Mugil chanos</name>
    <dbReference type="NCBI Taxonomy" id="29144"/>
    <lineage>
        <taxon>Eukaryota</taxon>
        <taxon>Metazoa</taxon>
        <taxon>Chordata</taxon>
        <taxon>Craniata</taxon>
        <taxon>Vertebrata</taxon>
        <taxon>Euteleostomi</taxon>
        <taxon>Actinopterygii</taxon>
        <taxon>Neopterygii</taxon>
        <taxon>Teleostei</taxon>
        <taxon>Ostariophysi</taxon>
        <taxon>Gonorynchiformes</taxon>
        <taxon>Chanidae</taxon>
        <taxon>Chanos</taxon>
    </lineage>
</organism>
<feature type="region of interest" description="Disordered" evidence="2">
    <location>
        <begin position="92"/>
        <end position="152"/>
    </location>
</feature>
<feature type="domain" description="B30.2/SPRY" evidence="3">
    <location>
        <begin position="362"/>
        <end position="454"/>
    </location>
</feature>
<dbReference type="InterPro" id="IPR050143">
    <property type="entry name" value="TRIM/RBCC"/>
</dbReference>
<protein>
    <submittedName>
        <fullName evidence="5">E3 ubiquitin-protein ligase TRIM39-like</fullName>
    </submittedName>
</protein>
<dbReference type="InterPro" id="IPR001870">
    <property type="entry name" value="B30.2/SPRY"/>
</dbReference>
<gene>
    <name evidence="5" type="primary">LOC115826577</name>
</gene>
<dbReference type="Gene3D" id="2.60.120.920">
    <property type="match status" value="1"/>
</dbReference>
<proteinExistence type="predicted"/>
<dbReference type="InterPro" id="IPR043136">
    <property type="entry name" value="B30.2/SPRY_sf"/>
</dbReference>
<dbReference type="InParanoid" id="A0A6J2WRF7"/>
<dbReference type="PRINTS" id="PR01407">
    <property type="entry name" value="BUTYPHLNCDUF"/>
</dbReference>
<dbReference type="GeneID" id="115826577"/>
<dbReference type="PANTHER" id="PTHR24103">
    <property type="entry name" value="E3 UBIQUITIN-PROTEIN LIGASE TRIM"/>
    <property type="match status" value="1"/>
</dbReference>
<dbReference type="PROSITE" id="PS50188">
    <property type="entry name" value="B302_SPRY"/>
    <property type="match status" value="1"/>
</dbReference>
<feature type="region of interest" description="Disordered" evidence="2">
    <location>
        <begin position="402"/>
        <end position="423"/>
    </location>
</feature>
<dbReference type="InterPro" id="IPR013320">
    <property type="entry name" value="ConA-like_dom_sf"/>
</dbReference>
<dbReference type="OrthoDB" id="691673at2759"/>
<dbReference type="InterPro" id="IPR003879">
    <property type="entry name" value="Butyrophylin_SPRY"/>
</dbReference>
<feature type="coiled-coil region" evidence="1">
    <location>
        <begin position="251"/>
        <end position="329"/>
    </location>
</feature>
<dbReference type="SMART" id="SM00589">
    <property type="entry name" value="PRY"/>
    <property type="match status" value="1"/>
</dbReference>
<dbReference type="AlphaFoldDB" id="A0A6J2WRF7"/>
<dbReference type="RefSeq" id="XP_030646317.1">
    <property type="nucleotide sequence ID" value="XM_030790457.1"/>
</dbReference>
<dbReference type="SUPFAM" id="SSF49899">
    <property type="entry name" value="Concanavalin A-like lectins/glucanases"/>
    <property type="match status" value="1"/>
</dbReference>
<sequence>MEGNGYSRSWQQCQRKIKYIKHVFRKAKDSNKKSGRVKISCPFYDELDRVLGDRPSFCPGEGDVSNSKLDYSQNEPLFNSTVDAIADAAVRLSSATPAETQSDDGRSDDTTGPASSSSQSSSASSRSSSSSSSSKRACTFSRGPSRRKRPRFETTLAALSKAMGKDEEVLVQMQRAQHAHEEKLFRMMMQSIASLASTMASAQHSPGTPEALVQESVSAKYEGPSVKEELRVLQQKLRDFEEVKQTCDKSAEHIKIQAKNTERQIKEEFENLHQFLQDEESARIAALREEEEEKSQMMKEKIEELDREMSSLSDTIREIEKEMETEAATSLEKHKAALKKTQYPLRDPEMVSGSLINVAKHLGNLKFRVWEKMQEIVQYSPVILDPNTAHGDLVLSDDLSGVRNSSEKQQLPDNPERCRPHLGAEGFDSGSHCWDAEIGEEKPDLSECGFDNLS</sequence>
<feature type="compositionally biased region" description="Polar residues" evidence="2">
    <location>
        <begin position="402"/>
        <end position="412"/>
    </location>
</feature>
<dbReference type="InterPro" id="IPR006574">
    <property type="entry name" value="PRY"/>
</dbReference>
<accession>A0A6J2WRF7</accession>